<evidence type="ECO:0000256" key="1">
    <source>
        <dbReference type="SAM" id="MobiDB-lite"/>
    </source>
</evidence>
<dbReference type="AlphaFoldDB" id="A0A310SGP3"/>
<feature type="region of interest" description="Disordered" evidence="1">
    <location>
        <begin position="150"/>
        <end position="173"/>
    </location>
</feature>
<feature type="compositionally biased region" description="Polar residues" evidence="1">
    <location>
        <begin position="150"/>
        <end position="162"/>
    </location>
</feature>
<proteinExistence type="predicted"/>
<protein>
    <submittedName>
        <fullName evidence="2">Uncharacterized protein</fullName>
    </submittedName>
</protein>
<gene>
    <name evidence="2" type="ORF">WN48_00306</name>
</gene>
<name>A0A310SGP3_9HYME</name>
<feature type="region of interest" description="Disordered" evidence="1">
    <location>
        <begin position="499"/>
        <end position="549"/>
    </location>
</feature>
<feature type="region of interest" description="Disordered" evidence="1">
    <location>
        <begin position="615"/>
        <end position="642"/>
    </location>
</feature>
<feature type="region of interest" description="Disordered" evidence="1">
    <location>
        <begin position="717"/>
        <end position="738"/>
    </location>
</feature>
<sequence>MSGFEKPIRPIRQLSLQPTAPHRQQIRRQRSAEDDKSLQICASPFARGKRGTSGKPSSERPKVRVAWKENRPRNEEELGQVEVVARQIRGRSRSSTGRSRGFVGMDKPTILYSRLELAERLRLAWKHREKNKANINIFLARETLDERCESQTSTNTTITAPSSPVRKKDESETEVPLVNSCKITQDEGKEKEIAEQISKCSSIDEYSSSTKKKSSIGTDCTNYRVMSTTFPSIKIENSTVGVTKATKEDFSSAKEKRANFHSGTNRAFLDPNRSPTEFRWNLVSDKNAPQKLSTDNRVTIIDKNSLNRTITETKENISNEKNVYGENVPEFQYNSTNEKIVVHKIATDGKLASVIDKNAKNKTVIEKGDALSDNKTLTQKTTEANQSNSTIKRIIATSTIVENKDNSTIDKTGSSQNSLEARSSSVNERNSTLKKTENQKIDQRSRRTSSAPPQRRLESSSANNRVHVNIVLDSSGKNRTQEKQNMDYKSNAIEKGDTAVTKISTNRSVRSAPLKRRSKSAKRRFWGGGSCKNDEDGKSRNKSGGRARNSIDARTIDIVTMVSLVSSADSDSDTESSLRDDKLINELRSKLPTTSIIKTSINSALSSARKPIKTVSFQNDSIDEDSPREQQPSPKEEKKTTQPWLAIVNQRGNGGISSNDETVSWRTDAAGLALPVLALIHDVEEPLDVPLTDREKRCLAVPIGDLHDKKRKLLKTRSTPSRSGMEKQMISSKAKMTSRMAVQRTEIPAQQTKMPINNSPTNVKSVFVSPSKETLQQMQSTPAEPQFHTNKEKECWHLYKKMCDKGVCVSFDTVLRGMLTPTEYRLRKKEASQNL</sequence>
<dbReference type="Proteomes" id="UP000250275">
    <property type="component" value="Unassembled WGS sequence"/>
</dbReference>
<dbReference type="EMBL" id="KQ769940">
    <property type="protein sequence ID" value="OAD52730.1"/>
    <property type="molecule type" value="Genomic_DNA"/>
</dbReference>
<feature type="region of interest" description="Disordered" evidence="1">
    <location>
        <begin position="406"/>
        <end position="486"/>
    </location>
</feature>
<reference evidence="2 3" key="1">
    <citation type="submission" date="2015-07" db="EMBL/GenBank/DDBJ databases">
        <title>The genome of Eufriesea mexicana.</title>
        <authorList>
            <person name="Pan H."/>
            <person name="Kapheim K."/>
        </authorList>
    </citation>
    <scope>NUCLEOTIDE SEQUENCE [LARGE SCALE GENOMIC DNA]</scope>
    <source>
        <strain evidence="2">0111107269</strain>
        <tissue evidence="2">Whole body</tissue>
    </source>
</reference>
<keyword evidence="3" id="KW-1185">Reference proteome</keyword>
<accession>A0A310SGP3</accession>
<feature type="compositionally biased region" description="Basic residues" evidence="1">
    <location>
        <begin position="513"/>
        <end position="525"/>
    </location>
</feature>
<feature type="compositionally biased region" description="Polar residues" evidence="1">
    <location>
        <begin position="409"/>
        <end position="430"/>
    </location>
</feature>
<feature type="region of interest" description="Disordered" evidence="1">
    <location>
        <begin position="1"/>
        <end position="65"/>
    </location>
</feature>
<evidence type="ECO:0000313" key="3">
    <source>
        <dbReference type="Proteomes" id="UP000250275"/>
    </source>
</evidence>
<organism evidence="2 3">
    <name type="scientific">Eufriesea mexicana</name>
    <dbReference type="NCBI Taxonomy" id="516756"/>
    <lineage>
        <taxon>Eukaryota</taxon>
        <taxon>Metazoa</taxon>
        <taxon>Ecdysozoa</taxon>
        <taxon>Arthropoda</taxon>
        <taxon>Hexapoda</taxon>
        <taxon>Insecta</taxon>
        <taxon>Pterygota</taxon>
        <taxon>Neoptera</taxon>
        <taxon>Endopterygota</taxon>
        <taxon>Hymenoptera</taxon>
        <taxon>Apocrita</taxon>
        <taxon>Aculeata</taxon>
        <taxon>Apoidea</taxon>
        <taxon>Anthophila</taxon>
        <taxon>Apidae</taxon>
        <taxon>Eufriesea</taxon>
    </lineage>
</organism>
<feature type="compositionally biased region" description="Basic and acidic residues" evidence="1">
    <location>
        <begin position="434"/>
        <end position="445"/>
    </location>
</feature>
<dbReference type="OrthoDB" id="7663415at2759"/>
<evidence type="ECO:0000313" key="2">
    <source>
        <dbReference type="EMBL" id="OAD52730.1"/>
    </source>
</evidence>